<dbReference type="Gene3D" id="1.10.510.10">
    <property type="entry name" value="Transferase(Phosphotransferase) domain 1"/>
    <property type="match status" value="1"/>
</dbReference>
<dbReference type="InterPro" id="IPR000719">
    <property type="entry name" value="Prot_kinase_dom"/>
</dbReference>
<dbReference type="OrthoDB" id="5134445at2759"/>
<sequence length="316" mass="36419">MSPSGNFIVGQTLTLSVRSGHPSTVPSTIHVRIQQLHTRTPSCTMVVNTLEPLEKGSASEADKPCFLKLFDRRFSEQLRSHNGIDPWTQVMKDACIESVKNDAIHEFLHNLHHVPNFQDDTEEDWDDAQNEAFLADELRRLYETENERQDFEPFKIKGLLLQYIKGSNLWDMVDHFPQSSWQDIVDQAVGTVHLLGHHNILNQDVRPENFMVSTRAEAGQTYGQVFMIDFALCRFRGQNESESEWGRDKHTRDETGAVGLRMKKFLGERGFDLKSERSRRYAQWANRDMPSRDGAIRTELGPGVFWYTRPPVEKQS</sequence>
<feature type="domain" description="Protein kinase" evidence="1">
    <location>
        <begin position="47"/>
        <end position="316"/>
    </location>
</feature>
<dbReference type="PROSITE" id="PS50011">
    <property type="entry name" value="PROTEIN_KINASE_DOM"/>
    <property type="match status" value="1"/>
</dbReference>
<dbReference type="EMBL" id="JAADYS010000929">
    <property type="protein sequence ID" value="KAF4466101.1"/>
    <property type="molecule type" value="Genomic_DNA"/>
</dbReference>
<dbReference type="Proteomes" id="UP000554235">
    <property type="component" value="Unassembled WGS sequence"/>
</dbReference>
<organism evidence="2 3">
    <name type="scientific">Fusarium albosuccineum</name>
    <dbReference type="NCBI Taxonomy" id="1237068"/>
    <lineage>
        <taxon>Eukaryota</taxon>
        <taxon>Fungi</taxon>
        <taxon>Dikarya</taxon>
        <taxon>Ascomycota</taxon>
        <taxon>Pezizomycotina</taxon>
        <taxon>Sordariomycetes</taxon>
        <taxon>Hypocreomycetidae</taxon>
        <taxon>Hypocreales</taxon>
        <taxon>Nectriaceae</taxon>
        <taxon>Fusarium</taxon>
        <taxon>Fusarium decemcellulare species complex</taxon>
    </lineage>
</organism>
<gene>
    <name evidence="2" type="ORF">FALBO_7037</name>
</gene>
<dbReference type="SUPFAM" id="SSF56112">
    <property type="entry name" value="Protein kinase-like (PK-like)"/>
    <property type="match status" value="1"/>
</dbReference>
<protein>
    <recommendedName>
        <fullName evidence="1">Protein kinase domain-containing protein</fullName>
    </recommendedName>
</protein>
<evidence type="ECO:0000259" key="1">
    <source>
        <dbReference type="PROSITE" id="PS50011"/>
    </source>
</evidence>
<name>A0A8H4LC62_9HYPO</name>
<reference evidence="2 3" key="1">
    <citation type="submission" date="2020-01" db="EMBL/GenBank/DDBJ databases">
        <title>Identification and distribution of gene clusters putatively required for synthesis of sphingolipid metabolism inhibitors in phylogenetically diverse species of the filamentous fungus Fusarium.</title>
        <authorList>
            <person name="Kim H.-S."/>
            <person name="Busman M."/>
            <person name="Brown D.W."/>
            <person name="Divon H."/>
            <person name="Uhlig S."/>
            <person name="Proctor R.H."/>
        </authorList>
    </citation>
    <scope>NUCLEOTIDE SEQUENCE [LARGE SCALE GENOMIC DNA]</scope>
    <source>
        <strain evidence="2 3">NRRL 20459</strain>
    </source>
</reference>
<dbReference type="GO" id="GO:0005524">
    <property type="term" value="F:ATP binding"/>
    <property type="evidence" value="ECO:0007669"/>
    <property type="project" value="InterPro"/>
</dbReference>
<evidence type="ECO:0000313" key="2">
    <source>
        <dbReference type="EMBL" id="KAF4466101.1"/>
    </source>
</evidence>
<keyword evidence="3" id="KW-1185">Reference proteome</keyword>
<dbReference type="AlphaFoldDB" id="A0A8H4LC62"/>
<proteinExistence type="predicted"/>
<accession>A0A8H4LC62</accession>
<dbReference type="GO" id="GO:0004672">
    <property type="term" value="F:protein kinase activity"/>
    <property type="evidence" value="ECO:0007669"/>
    <property type="project" value="InterPro"/>
</dbReference>
<comment type="caution">
    <text evidence="2">The sequence shown here is derived from an EMBL/GenBank/DDBJ whole genome shotgun (WGS) entry which is preliminary data.</text>
</comment>
<evidence type="ECO:0000313" key="3">
    <source>
        <dbReference type="Proteomes" id="UP000554235"/>
    </source>
</evidence>
<dbReference type="InterPro" id="IPR011009">
    <property type="entry name" value="Kinase-like_dom_sf"/>
</dbReference>